<dbReference type="InterPro" id="IPR049813">
    <property type="entry name" value="Elp-1-like_TD"/>
</dbReference>
<gene>
    <name evidence="1" type="ORF">ACFQ41_04200</name>
</gene>
<dbReference type="RefSeq" id="WP_204118860.1">
    <property type="nucleotide sequence ID" value="NZ_BOLV01000008.1"/>
</dbReference>
<reference evidence="2" key="1">
    <citation type="journal article" date="2019" name="Int. J. Syst. Evol. Microbiol.">
        <title>The Global Catalogue of Microorganisms (GCM) 10K type strain sequencing project: providing services to taxonomists for standard genome sequencing and annotation.</title>
        <authorList>
            <consortium name="The Broad Institute Genomics Platform"/>
            <consortium name="The Broad Institute Genome Sequencing Center for Infectious Disease"/>
            <person name="Wu L."/>
            <person name="Ma J."/>
        </authorList>
    </citation>
    <scope>NUCLEOTIDE SEQUENCE [LARGE SCALE GENOMIC DNA]</scope>
    <source>
        <strain evidence="2">CCM 9110</strain>
    </source>
</reference>
<protein>
    <submittedName>
        <fullName evidence="1">DUF771 domain-containing protein</fullName>
    </submittedName>
</protein>
<evidence type="ECO:0000313" key="1">
    <source>
        <dbReference type="EMBL" id="MFD1398502.1"/>
    </source>
</evidence>
<dbReference type="InterPro" id="IPR008489">
    <property type="entry name" value="DUF771"/>
</dbReference>
<sequence length="112" mass="13043">MLQVKVLEDTDEGIIVLRQEDLEKRLAVARQEAETALLGGRWSIADCLRRLNGYRRTDFLNNVLKPKRTELERCGALLHWSKGRGDGYRFRATKMAQWLEDNLDQIDRGGWK</sequence>
<name>A0ABW4BFN6_9LACO</name>
<dbReference type="Pfam" id="PF05595">
    <property type="entry name" value="DUF771"/>
    <property type="match status" value="1"/>
</dbReference>
<dbReference type="EMBL" id="JBHTOA010000018">
    <property type="protein sequence ID" value="MFD1398502.1"/>
    <property type="molecule type" value="Genomic_DNA"/>
</dbReference>
<comment type="caution">
    <text evidence="1">The sequence shown here is derived from an EMBL/GenBank/DDBJ whole genome shotgun (WGS) entry which is preliminary data.</text>
</comment>
<keyword evidence="2" id="KW-1185">Reference proteome</keyword>
<evidence type="ECO:0000313" key="2">
    <source>
        <dbReference type="Proteomes" id="UP001597199"/>
    </source>
</evidence>
<proteinExistence type="predicted"/>
<dbReference type="CDD" id="cd21931">
    <property type="entry name" value="TD_EMAP-like"/>
    <property type="match status" value="1"/>
</dbReference>
<organism evidence="1 2">
    <name type="scientific">Lacticaseibacillus suilingensis</name>
    <dbReference type="NCBI Taxonomy" id="2799577"/>
    <lineage>
        <taxon>Bacteria</taxon>
        <taxon>Bacillati</taxon>
        <taxon>Bacillota</taxon>
        <taxon>Bacilli</taxon>
        <taxon>Lactobacillales</taxon>
        <taxon>Lactobacillaceae</taxon>
        <taxon>Lacticaseibacillus</taxon>
    </lineage>
</organism>
<dbReference type="Proteomes" id="UP001597199">
    <property type="component" value="Unassembled WGS sequence"/>
</dbReference>
<accession>A0ABW4BFN6</accession>